<reference evidence="1 2" key="1">
    <citation type="journal article" date="2019" name="G3 (Bethesda)">
        <title>Sequencing of a Wild Apple (Malus baccata) Genome Unravels the Differences Between Cultivated and Wild Apple Species Regarding Disease Resistance and Cold Tolerance.</title>
        <authorList>
            <person name="Chen X."/>
        </authorList>
    </citation>
    <scope>NUCLEOTIDE SEQUENCE [LARGE SCALE GENOMIC DNA]</scope>
    <source>
        <strain evidence="2">cv. Shandingzi</strain>
        <tissue evidence="1">Leaves</tissue>
    </source>
</reference>
<proteinExistence type="predicted"/>
<dbReference type="AlphaFoldDB" id="A0A540KIK3"/>
<dbReference type="EMBL" id="VIEB01001224">
    <property type="protein sequence ID" value="TQD74053.1"/>
    <property type="molecule type" value="Genomic_DNA"/>
</dbReference>
<accession>A0A540KIK3</accession>
<gene>
    <name evidence="1" type="ORF">C1H46_040409</name>
</gene>
<comment type="caution">
    <text evidence="1">The sequence shown here is derived from an EMBL/GenBank/DDBJ whole genome shotgun (WGS) entry which is preliminary data.</text>
</comment>
<sequence length="147" mass="16736">MSTLISILFEDIIRSSIQGLNGFLLFGIADGGPLYRPLPLPPLSFPRNLPCSMIRRSTLLSILFEDIIRSSIQVMCELAILSFNLHDEHYYCDDEANLGSTIDKQIQSICGKSDRYFHAIRDLRHFKLQRGVREPLGRVPELEKSKS</sequence>
<keyword evidence="2" id="KW-1185">Reference proteome</keyword>
<organism evidence="1 2">
    <name type="scientific">Malus baccata</name>
    <name type="common">Siberian crab apple</name>
    <name type="synonym">Pyrus baccata</name>
    <dbReference type="NCBI Taxonomy" id="106549"/>
    <lineage>
        <taxon>Eukaryota</taxon>
        <taxon>Viridiplantae</taxon>
        <taxon>Streptophyta</taxon>
        <taxon>Embryophyta</taxon>
        <taxon>Tracheophyta</taxon>
        <taxon>Spermatophyta</taxon>
        <taxon>Magnoliopsida</taxon>
        <taxon>eudicotyledons</taxon>
        <taxon>Gunneridae</taxon>
        <taxon>Pentapetalae</taxon>
        <taxon>rosids</taxon>
        <taxon>fabids</taxon>
        <taxon>Rosales</taxon>
        <taxon>Rosaceae</taxon>
        <taxon>Amygdaloideae</taxon>
        <taxon>Maleae</taxon>
        <taxon>Malus</taxon>
    </lineage>
</organism>
<name>A0A540KIK3_MALBA</name>
<evidence type="ECO:0000313" key="1">
    <source>
        <dbReference type="EMBL" id="TQD74053.1"/>
    </source>
</evidence>
<evidence type="ECO:0000313" key="2">
    <source>
        <dbReference type="Proteomes" id="UP000315295"/>
    </source>
</evidence>
<dbReference type="Proteomes" id="UP000315295">
    <property type="component" value="Unassembled WGS sequence"/>
</dbReference>
<protein>
    <submittedName>
        <fullName evidence="1">Uncharacterized protein</fullName>
    </submittedName>
</protein>